<keyword evidence="1 4" id="KW-0663">Pyridoxal phosphate</keyword>
<proteinExistence type="inferred from homology"/>
<dbReference type="InterPro" id="IPR015424">
    <property type="entry name" value="PyrdxlP-dep_Trfase"/>
</dbReference>
<protein>
    <submittedName>
        <fullName evidence="6">dTDP-4-amino-4,6-dideoxygalactose transaminase</fullName>
    </submittedName>
</protein>
<dbReference type="OrthoDB" id="5342089at2"/>
<dbReference type="GO" id="GO:0030170">
    <property type="term" value="F:pyridoxal phosphate binding"/>
    <property type="evidence" value="ECO:0007669"/>
    <property type="project" value="TreeGrafter"/>
</dbReference>
<comment type="similarity">
    <text evidence="2 5">Belongs to the DegT/DnrJ/EryC1 family.</text>
</comment>
<evidence type="ECO:0000256" key="4">
    <source>
        <dbReference type="PIRSR" id="PIRSR000390-2"/>
    </source>
</evidence>
<feature type="modified residue" description="N6-(pyridoxal phosphate)lysine" evidence="4">
    <location>
        <position position="198"/>
    </location>
</feature>
<dbReference type="GO" id="GO:0000271">
    <property type="term" value="P:polysaccharide biosynthetic process"/>
    <property type="evidence" value="ECO:0007669"/>
    <property type="project" value="TreeGrafter"/>
</dbReference>
<name>A0A4R2IJK3_9PSEU</name>
<reference evidence="6 7" key="1">
    <citation type="submission" date="2019-03" db="EMBL/GenBank/DDBJ databases">
        <title>Genomic Encyclopedia of Type Strains, Phase IV (KMG-IV): sequencing the most valuable type-strain genomes for metagenomic binning, comparative biology and taxonomic classification.</title>
        <authorList>
            <person name="Goeker M."/>
        </authorList>
    </citation>
    <scope>NUCLEOTIDE SEQUENCE [LARGE SCALE GENOMIC DNA]</scope>
    <source>
        <strain evidence="6 7">DSM 45934</strain>
    </source>
</reference>
<evidence type="ECO:0000256" key="1">
    <source>
        <dbReference type="ARBA" id="ARBA00022898"/>
    </source>
</evidence>
<dbReference type="InterPro" id="IPR015422">
    <property type="entry name" value="PyrdxlP-dep_Trfase_small"/>
</dbReference>
<keyword evidence="7" id="KW-1185">Reference proteome</keyword>
<sequence>MRSSKPVILGGSPLLADEVPLTRPTLTVDEQMSAALGEILNSGSLTKGRHLAALEHRVSEFLGVGHAVAVSSCTSGLILALRCLGLRGEVVLPSFTFMATGHAAMWNGLTPVFADIDPETFGLDPERVDDEITDRTTALLAAHTFGAPCDVEALAKIAATRGIPLVLDAAPGFGGSYPDGSMIGTKGAVEVFSLSPTKPFTTGEGGLITTDDADLARELRIGREYGNKGDYDSAFIGMNARMPELSAALGLHSLPRLPEILDRRRRLADRYRTGLSDVDGIGFQHVHPAARSTYKDVCLTVHVPKFGVGRDTLVEALRAEKVATRTYYDPPLHLQTAYQASEARHGSLPHTEELARTAVTVPLYAHMSDQLVDRICDVIRRIHEHGEEITARKGLS</sequence>
<evidence type="ECO:0000313" key="6">
    <source>
        <dbReference type="EMBL" id="TCO44787.1"/>
    </source>
</evidence>
<dbReference type="AlphaFoldDB" id="A0A4R2IJK3"/>
<dbReference type="PIRSF" id="PIRSF000390">
    <property type="entry name" value="PLP_StrS"/>
    <property type="match status" value="1"/>
</dbReference>
<accession>A0A4R2IJK3</accession>
<evidence type="ECO:0000256" key="5">
    <source>
        <dbReference type="RuleBase" id="RU004508"/>
    </source>
</evidence>
<gene>
    <name evidence="6" type="ORF">EV192_12244</name>
</gene>
<evidence type="ECO:0000256" key="2">
    <source>
        <dbReference type="ARBA" id="ARBA00037999"/>
    </source>
</evidence>
<dbReference type="PANTHER" id="PTHR30244">
    <property type="entry name" value="TRANSAMINASE"/>
    <property type="match status" value="1"/>
</dbReference>
<dbReference type="Pfam" id="PF01041">
    <property type="entry name" value="DegT_DnrJ_EryC1"/>
    <property type="match status" value="1"/>
</dbReference>
<comment type="caution">
    <text evidence="6">The sequence shown here is derived from an EMBL/GenBank/DDBJ whole genome shotgun (WGS) entry which is preliminary data.</text>
</comment>
<dbReference type="CDD" id="cd00616">
    <property type="entry name" value="AHBA_syn"/>
    <property type="match status" value="1"/>
</dbReference>
<dbReference type="SUPFAM" id="SSF53383">
    <property type="entry name" value="PLP-dependent transferases"/>
    <property type="match status" value="1"/>
</dbReference>
<dbReference type="InterPro" id="IPR000653">
    <property type="entry name" value="DegT/StrS_aminotransferase"/>
</dbReference>
<dbReference type="RefSeq" id="WP_132126290.1">
    <property type="nucleotide sequence ID" value="NZ_SLWS01000022.1"/>
</dbReference>
<dbReference type="Gene3D" id="3.90.1150.10">
    <property type="entry name" value="Aspartate Aminotransferase, domain 1"/>
    <property type="match status" value="1"/>
</dbReference>
<dbReference type="EMBL" id="SLWS01000022">
    <property type="protein sequence ID" value="TCO44787.1"/>
    <property type="molecule type" value="Genomic_DNA"/>
</dbReference>
<organism evidence="6 7">
    <name type="scientific">Actinocrispum wychmicini</name>
    <dbReference type="NCBI Taxonomy" id="1213861"/>
    <lineage>
        <taxon>Bacteria</taxon>
        <taxon>Bacillati</taxon>
        <taxon>Actinomycetota</taxon>
        <taxon>Actinomycetes</taxon>
        <taxon>Pseudonocardiales</taxon>
        <taxon>Pseudonocardiaceae</taxon>
        <taxon>Actinocrispum</taxon>
    </lineage>
</organism>
<dbReference type="Gene3D" id="3.40.640.10">
    <property type="entry name" value="Type I PLP-dependent aspartate aminotransferase-like (Major domain)"/>
    <property type="match status" value="1"/>
</dbReference>
<evidence type="ECO:0000256" key="3">
    <source>
        <dbReference type="PIRSR" id="PIRSR000390-1"/>
    </source>
</evidence>
<dbReference type="PANTHER" id="PTHR30244:SF9">
    <property type="entry name" value="PROTEIN RV3402C"/>
    <property type="match status" value="1"/>
</dbReference>
<feature type="active site" description="Proton acceptor" evidence="3">
    <location>
        <position position="198"/>
    </location>
</feature>
<dbReference type="Proteomes" id="UP000295680">
    <property type="component" value="Unassembled WGS sequence"/>
</dbReference>
<dbReference type="GO" id="GO:0008483">
    <property type="term" value="F:transaminase activity"/>
    <property type="evidence" value="ECO:0007669"/>
    <property type="project" value="TreeGrafter"/>
</dbReference>
<dbReference type="InterPro" id="IPR015421">
    <property type="entry name" value="PyrdxlP-dep_Trfase_major"/>
</dbReference>
<evidence type="ECO:0000313" key="7">
    <source>
        <dbReference type="Proteomes" id="UP000295680"/>
    </source>
</evidence>